<dbReference type="Pfam" id="PF01416">
    <property type="entry name" value="PseudoU_synth_1"/>
    <property type="match status" value="1"/>
</dbReference>
<dbReference type="FunCoup" id="A0A1E7F545">
    <property type="interactions" value="150"/>
</dbReference>
<dbReference type="PANTHER" id="PTHR11142:SF5">
    <property type="entry name" value="TRNA PSEUDOURIDINE(38_39) SYNTHASE"/>
    <property type="match status" value="1"/>
</dbReference>
<keyword evidence="7" id="KW-1185">Reference proteome</keyword>
<organism evidence="6 7">
    <name type="scientific">Fragilariopsis cylindrus CCMP1102</name>
    <dbReference type="NCBI Taxonomy" id="635003"/>
    <lineage>
        <taxon>Eukaryota</taxon>
        <taxon>Sar</taxon>
        <taxon>Stramenopiles</taxon>
        <taxon>Ochrophyta</taxon>
        <taxon>Bacillariophyta</taxon>
        <taxon>Bacillariophyceae</taxon>
        <taxon>Bacillariophycidae</taxon>
        <taxon>Bacillariales</taxon>
        <taxon>Bacillariaceae</taxon>
        <taxon>Fragilariopsis</taxon>
    </lineage>
</organism>
<sequence>SVERELFDALLKTRLVVSRSECGYSRCGRTDRGVSAASQSNTTTSTMNRLEKDMKEYPYSRILNSILPPSIRILGWTPVTEEFSARFSSGARTYRYFFCKRQMNMDLIRDGLRNLVGKHDFRNLCKMDVEKVYNFERVIHSAELIQLSTTKTGDGEEKDSNRHQDVYYLQIIGQAFLWHQIRYIAEVIFMVGRGYEPPSIISELLDVKKYPGKPSYCLADEKPLVLHNCSY</sequence>
<feature type="non-terminal residue" evidence="6">
    <location>
        <position position="1"/>
    </location>
</feature>
<evidence type="ECO:0000256" key="1">
    <source>
        <dbReference type="ARBA" id="ARBA00009375"/>
    </source>
</evidence>
<comment type="catalytic activity">
    <reaction evidence="4">
        <text>uridine(38/39/40) in tRNA = pseudouridine(38/39/40) in tRNA</text>
        <dbReference type="Rhea" id="RHEA:22376"/>
        <dbReference type="Rhea" id="RHEA-COMP:10085"/>
        <dbReference type="Rhea" id="RHEA-COMP:10087"/>
        <dbReference type="ChEBI" id="CHEBI:65314"/>
        <dbReference type="ChEBI" id="CHEBI:65315"/>
        <dbReference type="EC" id="5.4.99.12"/>
    </reaction>
</comment>
<comment type="similarity">
    <text evidence="1 4">Belongs to the tRNA pseudouridine synthase TruA family.</text>
</comment>
<dbReference type="InterPro" id="IPR020103">
    <property type="entry name" value="PsdUridine_synth_cat_dom_sf"/>
</dbReference>
<dbReference type="InterPro" id="IPR001406">
    <property type="entry name" value="PsdUridine_synth_TruA"/>
</dbReference>
<dbReference type="SUPFAM" id="SSF55120">
    <property type="entry name" value="Pseudouridine synthase"/>
    <property type="match status" value="1"/>
</dbReference>
<dbReference type="GO" id="GO:0005737">
    <property type="term" value="C:cytoplasm"/>
    <property type="evidence" value="ECO:0007669"/>
    <property type="project" value="TreeGrafter"/>
</dbReference>
<keyword evidence="3 4" id="KW-0413">Isomerase</keyword>
<feature type="non-terminal residue" evidence="6">
    <location>
        <position position="231"/>
    </location>
</feature>
<evidence type="ECO:0000313" key="7">
    <source>
        <dbReference type="Proteomes" id="UP000095751"/>
    </source>
</evidence>
<evidence type="ECO:0000256" key="4">
    <source>
        <dbReference type="RuleBase" id="RU003792"/>
    </source>
</evidence>
<keyword evidence="2 4" id="KW-0819">tRNA processing</keyword>
<evidence type="ECO:0000256" key="2">
    <source>
        <dbReference type="ARBA" id="ARBA00022694"/>
    </source>
</evidence>
<gene>
    <name evidence="6" type="ORF">FRACYDRAFT_152582</name>
</gene>
<name>A0A1E7F545_9STRA</name>
<dbReference type="GO" id="GO:0031119">
    <property type="term" value="P:tRNA pseudouridine synthesis"/>
    <property type="evidence" value="ECO:0007669"/>
    <property type="project" value="TreeGrafter"/>
</dbReference>
<dbReference type="GO" id="GO:0005634">
    <property type="term" value="C:nucleus"/>
    <property type="evidence" value="ECO:0007669"/>
    <property type="project" value="TreeGrafter"/>
</dbReference>
<dbReference type="OrthoDB" id="25767at2759"/>
<accession>A0A1E7F545</accession>
<protein>
    <recommendedName>
        <fullName evidence="4">tRNA pseudouridine synthase</fullName>
        <ecNumber evidence="4">5.4.99.12</ecNumber>
    </recommendedName>
</protein>
<dbReference type="InterPro" id="IPR020095">
    <property type="entry name" value="PsdUridine_synth_TruA_C"/>
</dbReference>
<dbReference type="InParanoid" id="A0A1E7F545"/>
<evidence type="ECO:0000313" key="6">
    <source>
        <dbReference type="EMBL" id="OEU13302.1"/>
    </source>
</evidence>
<feature type="domain" description="Pseudouridine synthase I TruA alpha/beta" evidence="5">
    <location>
        <begin position="113"/>
        <end position="231"/>
    </location>
</feature>
<dbReference type="GO" id="GO:1990481">
    <property type="term" value="P:mRNA pseudouridine synthesis"/>
    <property type="evidence" value="ECO:0007669"/>
    <property type="project" value="TreeGrafter"/>
</dbReference>
<dbReference type="GO" id="GO:0160147">
    <property type="term" value="F:tRNA pseudouridine(38-40) synthase activity"/>
    <property type="evidence" value="ECO:0007669"/>
    <property type="project" value="UniProtKB-EC"/>
</dbReference>
<dbReference type="EC" id="5.4.99.12" evidence="4"/>
<dbReference type="AlphaFoldDB" id="A0A1E7F545"/>
<dbReference type="EMBL" id="KV784361">
    <property type="protein sequence ID" value="OEU13302.1"/>
    <property type="molecule type" value="Genomic_DNA"/>
</dbReference>
<dbReference type="InterPro" id="IPR020094">
    <property type="entry name" value="TruA/RsuA/RluB/E/F_N"/>
</dbReference>
<evidence type="ECO:0000256" key="3">
    <source>
        <dbReference type="ARBA" id="ARBA00023235"/>
    </source>
</evidence>
<reference evidence="6 7" key="1">
    <citation type="submission" date="2016-09" db="EMBL/GenBank/DDBJ databases">
        <title>Extensive genetic diversity and differential bi-allelic expression allows diatom success in the polar Southern Ocean.</title>
        <authorList>
            <consortium name="DOE Joint Genome Institute"/>
            <person name="Mock T."/>
            <person name="Otillar R.P."/>
            <person name="Strauss J."/>
            <person name="Dupont C."/>
            <person name="Frickenhaus S."/>
            <person name="Maumus F."/>
            <person name="Mcmullan M."/>
            <person name="Sanges R."/>
            <person name="Schmutz J."/>
            <person name="Toseland A."/>
            <person name="Valas R."/>
            <person name="Veluchamy A."/>
            <person name="Ward B.J."/>
            <person name="Allen A."/>
            <person name="Barry K."/>
            <person name="Falciatore A."/>
            <person name="Ferrante M."/>
            <person name="Fortunato A.E."/>
            <person name="Gloeckner G."/>
            <person name="Gruber A."/>
            <person name="Hipkin R."/>
            <person name="Janech M."/>
            <person name="Kroth P."/>
            <person name="Leese F."/>
            <person name="Lindquist E."/>
            <person name="Lyon B.R."/>
            <person name="Martin J."/>
            <person name="Mayer C."/>
            <person name="Parker M."/>
            <person name="Quesneville H."/>
            <person name="Raymond J."/>
            <person name="Uhlig C."/>
            <person name="Valentin K.U."/>
            <person name="Worden A.Z."/>
            <person name="Armbrust E.V."/>
            <person name="Bowler C."/>
            <person name="Green B."/>
            <person name="Moulton V."/>
            <person name="Van Oosterhout C."/>
            <person name="Grigoriev I."/>
        </authorList>
    </citation>
    <scope>NUCLEOTIDE SEQUENCE [LARGE SCALE GENOMIC DNA]</scope>
    <source>
        <strain evidence="6 7">CCMP1102</strain>
    </source>
</reference>
<dbReference type="InterPro" id="IPR020097">
    <property type="entry name" value="PsdUridine_synth_TruA_a/b_dom"/>
</dbReference>
<evidence type="ECO:0000259" key="5">
    <source>
        <dbReference type="Pfam" id="PF01416"/>
    </source>
</evidence>
<proteinExistence type="inferred from homology"/>
<dbReference type="Gene3D" id="3.30.70.660">
    <property type="entry name" value="Pseudouridine synthase I, catalytic domain, C-terminal subdomain"/>
    <property type="match status" value="1"/>
</dbReference>
<dbReference type="KEGG" id="fcy:FRACYDRAFT_152582"/>
<dbReference type="Gene3D" id="3.30.70.580">
    <property type="entry name" value="Pseudouridine synthase I, catalytic domain, N-terminal subdomain"/>
    <property type="match status" value="1"/>
</dbReference>
<dbReference type="PANTHER" id="PTHR11142">
    <property type="entry name" value="PSEUDOURIDYLATE SYNTHASE"/>
    <property type="match status" value="1"/>
</dbReference>
<dbReference type="Proteomes" id="UP000095751">
    <property type="component" value="Unassembled WGS sequence"/>
</dbReference>
<dbReference type="GO" id="GO:0003723">
    <property type="term" value="F:RNA binding"/>
    <property type="evidence" value="ECO:0007669"/>
    <property type="project" value="InterPro"/>
</dbReference>